<evidence type="ECO:0000256" key="5">
    <source>
        <dbReference type="ARBA" id="ARBA00022741"/>
    </source>
</evidence>
<dbReference type="GO" id="GO:0016787">
    <property type="term" value="F:hydrolase activity"/>
    <property type="evidence" value="ECO:0007669"/>
    <property type="project" value="UniProtKB-KW"/>
</dbReference>
<dbReference type="RefSeq" id="WP_129332139.1">
    <property type="nucleotide sequence ID" value="NZ_SDVB01000238.1"/>
</dbReference>
<keyword evidence="8 11" id="KW-1133">Transmembrane helix</keyword>
<evidence type="ECO:0000313" key="12">
    <source>
        <dbReference type="EMBL" id="RYC11699.1"/>
    </source>
</evidence>
<keyword evidence="6 11" id="KW-0067">ATP-binding</keyword>
<evidence type="ECO:0000256" key="9">
    <source>
        <dbReference type="ARBA" id="ARBA00023065"/>
    </source>
</evidence>
<dbReference type="EMBL" id="SDVB01000238">
    <property type="protein sequence ID" value="RYC11699.1"/>
    <property type="molecule type" value="Genomic_DNA"/>
</dbReference>
<dbReference type="OrthoDB" id="9788285at2"/>
<evidence type="ECO:0000256" key="7">
    <source>
        <dbReference type="ARBA" id="ARBA00022958"/>
    </source>
</evidence>
<keyword evidence="7 11" id="KW-0630">Potassium</keyword>
<organism evidence="12 13">
    <name type="scientific">Ciceribacter ferrooxidans</name>
    <dbReference type="NCBI Taxonomy" id="2509717"/>
    <lineage>
        <taxon>Bacteria</taxon>
        <taxon>Pseudomonadati</taxon>
        <taxon>Pseudomonadota</taxon>
        <taxon>Alphaproteobacteria</taxon>
        <taxon>Hyphomicrobiales</taxon>
        <taxon>Rhizobiaceae</taxon>
        <taxon>Ciceribacter</taxon>
    </lineage>
</organism>
<keyword evidence="13" id="KW-1185">Reference proteome</keyword>
<evidence type="ECO:0000256" key="2">
    <source>
        <dbReference type="ARBA" id="ARBA00022475"/>
    </source>
</evidence>
<evidence type="ECO:0000256" key="6">
    <source>
        <dbReference type="ARBA" id="ARBA00022840"/>
    </source>
</evidence>
<accession>A0A4Q2T4M9</accession>
<dbReference type="InterPro" id="IPR003820">
    <property type="entry name" value="KdpC"/>
</dbReference>
<dbReference type="HAMAP" id="MF_00276">
    <property type="entry name" value="KdpC"/>
    <property type="match status" value="1"/>
</dbReference>
<protein>
    <recommendedName>
        <fullName evidence="11">Potassium-transporting ATPase KdpC subunit</fullName>
    </recommendedName>
    <alternativeName>
        <fullName evidence="11">ATP phosphohydrolase [potassium-transporting] C chain</fullName>
    </alternativeName>
    <alternativeName>
        <fullName evidence="11">Potassium-binding and translocating subunit C</fullName>
    </alternativeName>
    <alternativeName>
        <fullName evidence="11">Potassium-translocating ATPase C chain</fullName>
    </alternativeName>
</protein>
<comment type="subcellular location">
    <subcellularLocation>
        <location evidence="11">Cell membrane</location>
        <topology evidence="11">Single-pass membrane protein</topology>
    </subcellularLocation>
</comment>
<gene>
    <name evidence="11 12" type="primary">kdpC</name>
    <name evidence="12" type="ORF">EUU22_11500</name>
</gene>
<evidence type="ECO:0000256" key="4">
    <source>
        <dbReference type="ARBA" id="ARBA00022692"/>
    </source>
</evidence>
<name>A0A4Q2T4M9_9HYPH</name>
<comment type="similarity">
    <text evidence="11">Belongs to the KdpC family.</text>
</comment>
<keyword evidence="12" id="KW-0378">Hydrolase</keyword>
<dbReference type="GO" id="GO:0005886">
    <property type="term" value="C:plasma membrane"/>
    <property type="evidence" value="ECO:0007669"/>
    <property type="project" value="UniProtKB-SubCell"/>
</dbReference>
<dbReference type="NCBIfam" id="TIGR00681">
    <property type="entry name" value="kdpC"/>
    <property type="match status" value="1"/>
</dbReference>
<comment type="caution">
    <text evidence="12">The sequence shown here is derived from an EMBL/GenBank/DDBJ whole genome shotgun (WGS) entry which is preliminary data.</text>
</comment>
<keyword evidence="4 11" id="KW-0812">Transmembrane</keyword>
<dbReference type="Proteomes" id="UP000291088">
    <property type="component" value="Unassembled WGS sequence"/>
</dbReference>
<dbReference type="GO" id="GO:0005524">
    <property type="term" value="F:ATP binding"/>
    <property type="evidence" value="ECO:0007669"/>
    <property type="project" value="UniProtKB-UniRule"/>
</dbReference>
<reference evidence="12 13" key="1">
    <citation type="submission" date="2019-01" db="EMBL/GenBank/DDBJ databases">
        <authorList>
            <person name="Deng T."/>
        </authorList>
    </citation>
    <scope>NUCLEOTIDE SEQUENCE [LARGE SCALE GENOMIC DNA]</scope>
    <source>
        <strain evidence="12 13">F8825</strain>
    </source>
</reference>
<keyword evidence="9 11" id="KW-0406">Ion transport</keyword>
<evidence type="ECO:0000256" key="1">
    <source>
        <dbReference type="ARBA" id="ARBA00022448"/>
    </source>
</evidence>
<keyword evidence="2 11" id="KW-1003">Cell membrane</keyword>
<dbReference type="AlphaFoldDB" id="A0A4Q2T4M9"/>
<keyword evidence="3 11" id="KW-0633">Potassium transport</keyword>
<evidence type="ECO:0000256" key="8">
    <source>
        <dbReference type="ARBA" id="ARBA00022989"/>
    </source>
</evidence>
<evidence type="ECO:0000256" key="3">
    <source>
        <dbReference type="ARBA" id="ARBA00022538"/>
    </source>
</evidence>
<sequence length="189" mass="19788">MLKHLRPALTLVVTMTALTGLAYPLAINGIAQVVLPVQANGSLIERDGKVVGSSLIGQNFTSDRYFWPRPSATGPEPYNAAASSGSNLGATSVKLRDRVAADMEKLKGAGIGERVPADAVTASGSGLDSHVSPAYAMAQVARVAKARGLSEAAVRDLVARQAEDRILGFIGEPRVNVLELNLQLDALKT</sequence>
<dbReference type="PANTHER" id="PTHR30042:SF2">
    <property type="entry name" value="POTASSIUM-TRANSPORTING ATPASE KDPC SUBUNIT"/>
    <property type="match status" value="1"/>
</dbReference>
<dbReference type="Pfam" id="PF02669">
    <property type="entry name" value="KdpC"/>
    <property type="match status" value="1"/>
</dbReference>
<evidence type="ECO:0000256" key="10">
    <source>
        <dbReference type="ARBA" id="ARBA00023136"/>
    </source>
</evidence>
<evidence type="ECO:0000256" key="11">
    <source>
        <dbReference type="HAMAP-Rule" id="MF_00276"/>
    </source>
</evidence>
<keyword evidence="10 11" id="KW-0472">Membrane</keyword>
<dbReference type="NCBIfam" id="NF001454">
    <property type="entry name" value="PRK00315.1"/>
    <property type="match status" value="1"/>
</dbReference>
<proteinExistence type="inferred from homology"/>
<comment type="function">
    <text evidence="11">Part of the high-affinity ATP-driven potassium transport (or Kdp) system, which catalyzes the hydrolysis of ATP coupled with the electrogenic transport of potassium into the cytoplasm. This subunit acts as a catalytic chaperone that increases the ATP-binding affinity of the ATP-hydrolyzing subunit KdpB by the formation of a transient KdpB/KdpC/ATP ternary complex.</text>
</comment>
<dbReference type="PANTHER" id="PTHR30042">
    <property type="entry name" value="POTASSIUM-TRANSPORTING ATPASE C CHAIN"/>
    <property type="match status" value="1"/>
</dbReference>
<dbReference type="GO" id="GO:0008556">
    <property type="term" value="F:P-type potassium transmembrane transporter activity"/>
    <property type="evidence" value="ECO:0007669"/>
    <property type="project" value="InterPro"/>
</dbReference>
<keyword evidence="5 11" id="KW-0547">Nucleotide-binding</keyword>
<evidence type="ECO:0000313" key="13">
    <source>
        <dbReference type="Proteomes" id="UP000291088"/>
    </source>
</evidence>
<dbReference type="PIRSF" id="PIRSF001296">
    <property type="entry name" value="K_ATPase_KdpC"/>
    <property type="match status" value="1"/>
</dbReference>
<comment type="subunit">
    <text evidence="11">The system is composed of three essential subunits: KdpA, KdpB and KdpC.</text>
</comment>
<keyword evidence="1 11" id="KW-0813">Transport</keyword>